<proteinExistence type="predicted"/>
<reference evidence="3 5" key="1">
    <citation type="submission" date="2014-08" db="EMBL/GenBank/DDBJ databases">
        <title>Porphyromonas crevioricanis strain:COT-253_OH1447 Genome sequencing.</title>
        <authorList>
            <person name="Wallis C."/>
            <person name="Deusch O."/>
            <person name="O'Flynn C."/>
            <person name="Davis I."/>
            <person name="Jospin G."/>
            <person name="Darling A.E."/>
            <person name="Coil D.A."/>
            <person name="Alexiev A."/>
            <person name="Horsfall A."/>
            <person name="Kirkwood N."/>
            <person name="Harris S."/>
            <person name="Eisen J.A."/>
        </authorList>
    </citation>
    <scope>NUCLEOTIDE SEQUENCE [LARGE SCALE GENOMIC DNA]</scope>
    <source>
        <strain evidence="5">COT-253 OH1447</strain>
        <strain evidence="3">COT-253_OH1447</strain>
    </source>
</reference>
<keyword evidence="3" id="KW-0413">Isomerase</keyword>
<gene>
    <name evidence="4" type="primary">ycgM</name>
    <name evidence="3" type="ORF">HQ38_09030</name>
    <name evidence="4" type="ORF">NCTC12858_01021</name>
</gene>
<evidence type="ECO:0000313" key="4">
    <source>
        <dbReference type="EMBL" id="SQH73176.1"/>
    </source>
</evidence>
<evidence type="ECO:0000256" key="1">
    <source>
        <dbReference type="ARBA" id="ARBA00022723"/>
    </source>
</evidence>
<dbReference type="GO" id="GO:0018773">
    <property type="term" value="F:acetylpyruvate hydrolase activity"/>
    <property type="evidence" value="ECO:0007669"/>
    <property type="project" value="TreeGrafter"/>
</dbReference>
<name>A0A0A2FH20_9PORP</name>
<dbReference type="GO" id="GO:0016853">
    <property type="term" value="F:isomerase activity"/>
    <property type="evidence" value="ECO:0007669"/>
    <property type="project" value="UniProtKB-KW"/>
</dbReference>
<dbReference type="EMBL" id="JQJC01000025">
    <property type="protein sequence ID" value="KGN93564.1"/>
    <property type="molecule type" value="Genomic_DNA"/>
</dbReference>
<dbReference type="InterPro" id="IPR036663">
    <property type="entry name" value="Fumarylacetoacetase_C_sf"/>
</dbReference>
<dbReference type="EMBL" id="LS483447">
    <property type="protein sequence ID" value="SQH73176.1"/>
    <property type="molecule type" value="Genomic_DNA"/>
</dbReference>
<keyword evidence="1" id="KW-0479">Metal-binding</keyword>
<dbReference type="SUPFAM" id="SSF56529">
    <property type="entry name" value="FAH"/>
    <property type="match status" value="1"/>
</dbReference>
<dbReference type="Proteomes" id="UP000249300">
    <property type="component" value="Chromosome 1"/>
</dbReference>
<protein>
    <submittedName>
        <fullName evidence="3">2-hydroxyhepta-2,4-diene-1,7-dioate isomerase</fullName>
    </submittedName>
    <submittedName>
        <fullName evidence="4">2-keto-4-pentenoate hydratase/2-oxohepta-3-ene-1,7-dioic acid hydratase (Catechol pathway)</fullName>
    </submittedName>
</protein>
<dbReference type="KEGG" id="pcre:NCTC12858_01021"/>
<evidence type="ECO:0000313" key="6">
    <source>
        <dbReference type="Proteomes" id="UP000249300"/>
    </source>
</evidence>
<dbReference type="RefSeq" id="WP_023935798.1">
    <property type="nucleotide sequence ID" value="NZ_FUXH01000008.1"/>
</dbReference>
<dbReference type="AlphaFoldDB" id="A0A0A2FH20"/>
<dbReference type="Proteomes" id="UP000030136">
    <property type="component" value="Unassembled WGS sequence"/>
</dbReference>
<organism evidence="3 5">
    <name type="scientific">Porphyromonas crevioricanis</name>
    <dbReference type="NCBI Taxonomy" id="393921"/>
    <lineage>
        <taxon>Bacteria</taxon>
        <taxon>Pseudomonadati</taxon>
        <taxon>Bacteroidota</taxon>
        <taxon>Bacteroidia</taxon>
        <taxon>Bacteroidales</taxon>
        <taxon>Porphyromonadaceae</taxon>
        <taxon>Porphyromonas</taxon>
    </lineage>
</organism>
<feature type="domain" description="Fumarylacetoacetase-like C-terminal" evidence="2">
    <location>
        <begin position="2"/>
        <end position="190"/>
    </location>
</feature>
<dbReference type="GO" id="GO:0046872">
    <property type="term" value="F:metal ion binding"/>
    <property type="evidence" value="ECO:0007669"/>
    <property type="project" value="UniProtKB-KW"/>
</dbReference>
<dbReference type="eggNOG" id="COG0179">
    <property type="taxonomic scope" value="Bacteria"/>
</dbReference>
<accession>A0A0A2FH20</accession>
<evidence type="ECO:0000313" key="5">
    <source>
        <dbReference type="Proteomes" id="UP000030136"/>
    </source>
</evidence>
<dbReference type="Pfam" id="PF01557">
    <property type="entry name" value="FAA_hydrolase"/>
    <property type="match status" value="1"/>
</dbReference>
<dbReference type="InterPro" id="IPR011234">
    <property type="entry name" value="Fumarylacetoacetase-like_C"/>
</dbReference>
<evidence type="ECO:0000259" key="2">
    <source>
        <dbReference type="Pfam" id="PF01557"/>
    </source>
</evidence>
<dbReference type="STRING" id="393921.HQ45_07580"/>
<dbReference type="Gene3D" id="3.90.850.10">
    <property type="entry name" value="Fumarylacetoacetase-like, C-terminal domain"/>
    <property type="match status" value="1"/>
</dbReference>
<dbReference type="OrthoDB" id="9805307at2"/>
<dbReference type="PANTHER" id="PTHR11820">
    <property type="entry name" value="ACYLPYRUVASE"/>
    <property type="match status" value="1"/>
</dbReference>
<reference evidence="4 6" key="2">
    <citation type="submission" date="2018-06" db="EMBL/GenBank/DDBJ databases">
        <authorList>
            <consortium name="Pathogen Informatics"/>
            <person name="Doyle S."/>
        </authorList>
    </citation>
    <scope>NUCLEOTIDE SEQUENCE [LARGE SCALE GENOMIC DNA]</scope>
    <source>
        <strain evidence="4 6">NCTC12858</strain>
    </source>
</reference>
<sequence>MKIIAVASNYSDHIAEMSTGTILCQTKPESPIFFLKGDAVHRLGYPFFYPDLSSQIEYETEIVVRIDRIGKYIDERFAHRYYSELTVGLDLTARDLQRQAKAAGKPWTAAKAFESSAVVGQFFPKEQFGDLTNLDFRLEIDGHCVQKGNTHDMLFSIDQLIAAASRIFPLRMGDLLYCGTPAGVGPIAIGQTLVGYVGNNKAFEMSVK</sequence>
<dbReference type="PANTHER" id="PTHR11820:SF7">
    <property type="entry name" value="ACYLPYRUVASE FAHD1, MITOCHONDRIAL"/>
    <property type="match status" value="1"/>
</dbReference>
<keyword evidence="6" id="KW-1185">Reference proteome</keyword>
<evidence type="ECO:0000313" key="3">
    <source>
        <dbReference type="EMBL" id="KGN93564.1"/>
    </source>
</evidence>